<protein>
    <submittedName>
        <fullName evidence="1">Uncharacterized protein</fullName>
    </submittedName>
</protein>
<dbReference type="EMBL" id="QTSX02006715">
    <property type="protein sequence ID" value="KAJ9052282.1"/>
    <property type="molecule type" value="Genomic_DNA"/>
</dbReference>
<comment type="caution">
    <text evidence="1">The sequence shown here is derived from an EMBL/GenBank/DDBJ whole genome shotgun (WGS) entry which is preliminary data.</text>
</comment>
<name>A0ACC2RQB8_9FUNG</name>
<evidence type="ECO:0000313" key="1">
    <source>
        <dbReference type="EMBL" id="KAJ9052282.1"/>
    </source>
</evidence>
<keyword evidence="2" id="KW-1185">Reference proteome</keyword>
<proteinExistence type="predicted"/>
<gene>
    <name evidence="1" type="ORF">DSO57_1035796</name>
</gene>
<accession>A0ACC2RQB8</accession>
<sequence>MSKLFIGSLSWNTDSESMRAAFEKFGEVTDSFVCKDRETQRSRGFGFITFADETCAQAAIDEMNGCELDGRQIKVDRASDRTGGGGGDRNGGGRSGGYGGRSGGYGGDRAEGGYGGRSGGYGGDRAEGGYGGRSEGGYGGRSSYNSGY</sequence>
<dbReference type="Proteomes" id="UP001165960">
    <property type="component" value="Unassembled WGS sequence"/>
</dbReference>
<organism evidence="1 2">
    <name type="scientific">Entomophthora muscae</name>
    <dbReference type="NCBI Taxonomy" id="34485"/>
    <lineage>
        <taxon>Eukaryota</taxon>
        <taxon>Fungi</taxon>
        <taxon>Fungi incertae sedis</taxon>
        <taxon>Zoopagomycota</taxon>
        <taxon>Entomophthoromycotina</taxon>
        <taxon>Entomophthoromycetes</taxon>
        <taxon>Entomophthorales</taxon>
        <taxon>Entomophthoraceae</taxon>
        <taxon>Entomophthora</taxon>
    </lineage>
</organism>
<reference evidence="1" key="1">
    <citation type="submission" date="2022-04" db="EMBL/GenBank/DDBJ databases">
        <title>Genome of the entomopathogenic fungus Entomophthora muscae.</title>
        <authorList>
            <person name="Elya C."/>
            <person name="Lovett B.R."/>
            <person name="Lee E."/>
            <person name="Macias A.M."/>
            <person name="Hajek A.E."/>
            <person name="De Bivort B.L."/>
            <person name="Kasson M.T."/>
            <person name="De Fine Licht H.H."/>
            <person name="Stajich J.E."/>
        </authorList>
    </citation>
    <scope>NUCLEOTIDE SEQUENCE</scope>
    <source>
        <strain evidence="1">Berkeley</strain>
    </source>
</reference>
<evidence type="ECO:0000313" key="2">
    <source>
        <dbReference type="Proteomes" id="UP001165960"/>
    </source>
</evidence>